<dbReference type="KEGG" id="tva:5468056"/>
<sequence length="239" mass="27425">MNIPKDPKTQPKILSPKEQTIKRLKDTLQNIQKEMEDPLNSRGGANHKLINDIQELTNQRLESVDLWQQNELIAAQRDFDSQCRQIYNDEVYLNENANERMMHVLLLKHELLSKKLPNAAKYFNKMDCPFINEFVAEERKRNVSIDLDNPHKPVLSPQEAQEFLRDVPDRAYVKDQELHVGNTTFSIGTPCNVKLQNTFTFSGVISDIVSSTIFFTPKGGQKMALSVQSINTKVVEISK</sequence>
<dbReference type="SMR" id="A2DAJ8"/>
<keyword evidence="2" id="KW-1185">Reference proteome</keyword>
<organism evidence="1 2">
    <name type="scientific">Trichomonas vaginalis (strain ATCC PRA-98 / G3)</name>
    <dbReference type="NCBI Taxonomy" id="412133"/>
    <lineage>
        <taxon>Eukaryota</taxon>
        <taxon>Metamonada</taxon>
        <taxon>Parabasalia</taxon>
        <taxon>Trichomonadida</taxon>
        <taxon>Trichomonadidae</taxon>
        <taxon>Trichomonas</taxon>
    </lineage>
</organism>
<dbReference type="VEuPathDB" id="TrichDB:TVAGG3_0811280"/>
<proteinExistence type="predicted"/>
<evidence type="ECO:0000313" key="1">
    <source>
        <dbReference type="EMBL" id="EAY22501.1"/>
    </source>
</evidence>
<protein>
    <submittedName>
        <fullName evidence="1">Uncharacterized protein</fullName>
    </submittedName>
</protein>
<dbReference type="InParanoid" id="A2DAJ8"/>
<dbReference type="EMBL" id="DS113183">
    <property type="protein sequence ID" value="EAY22501.1"/>
    <property type="molecule type" value="Genomic_DNA"/>
</dbReference>
<evidence type="ECO:0000313" key="2">
    <source>
        <dbReference type="Proteomes" id="UP000001542"/>
    </source>
</evidence>
<reference evidence="1" key="1">
    <citation type="submission" date="2006-10" db="EMBL/GenBank/DDBJ databases">
        <authorList>
            <person name="Amadeo P."/>
            <person name="Zhao Q."/>
            <person name="Wortman J."/>
            <person name="Fraser-Liggett C."/>
            <person name="Carlton J."/>
        </authorList>
    </citation>
    <scope>NUCLEOTIDE SEQUENCE</scope>
    <source>
        <strain evidence="1">G3</strain>
    </source>
</reference>
<dbReference type="AlphaFoldDB" id="A2DAJ8"/>
<dbReference type="VEuPathDB" id="TrichDB:TVAG_035240"/>
<accession>A2DAJ8</accession>
<dbReference type="Proteomes" id="UP000001542">
    <property type="component" value="Unassembled WGS sequence"/>
</dbReference>
<name>A2DAJ8_TRIV3</name>
<gene>
    <name evidence="1" type="ORF">TVAG_035240</name>
</gene>
<reference evidence="1" key="2">
    <citation type="journal article" date="2007" name="Science">
        <title>Draft genome sequence of the sexually transmitted pathogen Trichomonas vaginalis.</title>
        <authorList>
            <person name="Carlton J.M."/>
            <person name="Hirt R.P."/>
            <person name="Silva J.C."/>
            <person name="Delcher A.L."/>
            <person name="Schatz M."/>
            <person name="Zhao Q."/>
            <person name="Wortman J.R."/>
            <person name="Bidwell S.L."/>
            <person name="Alsmark U.C.M."/>
            <person name="Besteiro S."/>
            <person name="Sicheritz-Ponten T."/>
            <person name="Noel C.J."/>
            <person name="Dacks J.B."/>
            <person name="Foster P.G."/>
            <person name="Simillion C."/>
            <person name="Van de Peer Y."/>
            <person name="Miranda-Saavedra D."/>
            <person name="Barton G.J."/>
            <person name="Westrop G.D."/>
            <person name="Mueller S."/>
            <person name="Dessi D."/>
            <person name="Fiori P.L."/>
            <person name="Ren Q."/>
            <person name="Paulsen I."/>
            <person name="Zhang H."/>
            <person name="Bastida-Corcuera F.D."/>
            <person name="Simoes-Barbosa A."/>
            <person name="Brown M.T."/>
            <person name="Hayes R.D."/>
            <person name="Mukherjee M."/>
            <person name="Okumura C.Y."/>
            <person name="Schneider R."/>
            <person name="Smith A.J."/>
            <person name="Vanacova S."/>
            <person name="Villalvazo M."/>
            <person name="Haas B.J."/>
            <person name="Pertea M."/>
            <person name="Feldblyum T.V."/>
            <person name="Utterback T.R."/>
            <person name="Shu C.L."/>
            <person name="Osoegawa K."/>
            <person name="de Jong P.J."/>
            <person name="Hrdy I."/>
            <person name="Horvathova L."/>
            <person name="Zubacova Z."/>
            <person name="Dolezal P."/>
            <person name="Malik S.B."/>
            <person name="Logsdon J.M. Jr."/>
            <person name="Henze K."/>
            <person name="Gupta A."/>
            <person name="Wang C.C."/>
            <person name="Dunne R.L."/>
            <person name="Upcroft J.A."/>
            <person name="Upcroft P."/>
            <person name="White O."/>
            <person name="Salzberg S.L."/>
            <person name="Tang P."/>
            <person name="Chiu C.-H."/>
            <person name="Lee Y.-S."/>
            <person name="Embley T.M."/>
            <person name="Coombs G.H."/>
            <person name="Mottram J.C."/>
            <person name="Tachezy J."/>
            <person name="Fraser-Liggett C.M."/>
            <person name="Johnson P.J."/>
        </authorList>
    </citation>
    <scope>NUCLEOTIDE SEQUENCE [LARGE SCALE GENOMIC DNA]</scope>
    <source>
        <strain evidence="1">G3</strain>
    </source>
</reference>
<dbReference type="RefSeq" id="XP_001583487.1">
    <property type="nucleotide sequence ID" value="XM_001583437.1"/>
</dbReference>